<gene>
    <name evidence="2" type="ORF">GCM10010302_02310</name>
</gene>
<feature type="region of interest" description="Disordered" evidence="1">
    <location>
        <begin position="31"/>
        <end position="147"/>
    </location>
</feature>
<feature type="compositionally biased region" description="Basic and acidic residues" evidence="1">
    <location>
        <begin position="31"/>
        <end position="49"/>
    </location>
</feature>
<accession>A0ABP3EL11</accession>
<evidence type="ECO:0000256" key="1">
    <source>
        <dbReference type="SAM" id="MobiDB-lite"/>
    </source>
</evidence>
<comment type="caution">
    <text evidence="2">The sequence shown here is derived from an EMBL/GenBank/DDBJ whole genome shotgun (WGS) entry which is preliminary data.</text>
</comment>
<feature type="region of interest" description="Disordered" evidence="1">
    <location>
        <begin position="1"/>
        <end position="20"/>
    </location>
</feature>
<protein>
    <submittedName>
        <fullName evidence="2">Uncharacterized protein</fullName>
    </submittedName>
</protein>
<proteinExistence type="predicted"/>
<dbReference type="Proteomes" id="UP001501867">
    <property type="component" value="Unassembled WGS sequence"/>
</dbReference>
<reference evidence="3" key="1">
    <citation type="journal article" date="2019" name="Int. J. Syst. Evol. Microbiol.">
        <title>The Global Catalogue of Microorganisms (GCM) 10K type strain sequencing project: providing services to taxonomists for standard genome sequencing and annotation.</title>
        <authorList>
            <consortium name="The Broad Institute Genomics Platform"/>
            <consortium name="The Broad Institute Genome Sequencing Center for Infectious Disease"/>
            <person name="Wu L."/>
            <person name="Ma J."/>
        </authorList>
    </citation>
    <scope>NUCLEOTIDE SEQUENCE [LARGE SCALE GENOMIC DNA]</scope>
    <source>
        <strain evidence="3">JCM 4505</strain>
    </source>
</reference>
<name>A0ABP3EL11_9ACTN</name>
<dbReference type="EMBL" id="BAAABV010000002">
    <property type="protein sequence ID" value="GAA0268105.1"/>
    <property type="molecule type" value="Genomic_DNA"/>
</dbReference>
<sequence>MIPDRPRRAAVAGPDPGWFHGRAERVLYEDAEKRSPCRAPHNRDPREADGLFPRCGAPGPAGDADRDGEIDGEIKGASRIGEQTEGTRQGGHGGACDGSRLEGRRSGMAVPRRTADGGASHPSEGAASGPWGARIEAIERRYPSHTT</sequence>
<evidence type="ECO:0000313" key="3">
    <source>
        <dbReference type="Proteomes" id="UP001501867"/>
    </source>
</evidence>
<feature type="compositionally biased region" description="Basic and acidic residues" evidence="1">
    <location>
        <begin position="63"/>
        <end position="76"/>
    </location>
</feature>
<evidence type="ECO:0000313" key="2">
    <source>
        <dbReference type="EMBL" id="GAA0268105.1"/>
    </source>
</evidence>
<keyword evidence="3" id="KW-1185">Reference proteome</keyword>
<organism evidence="2 3">
    <name type="scientific">Streptomyces polychromogenes</name>
    <dbReference type="NCBI Taxonomy" id="67342"/>
    <lineage>
        <taxon>Bacteria</taxon>
        <taxon>Bacillati</taxon>
        <taxon>Actinomycetota</taxon>
        <taxon>Actinomycetes</taxon>
        <taxon>Kitasatosporales</taxon>
        <taxon>Streptomycetaceae</taxon>
        <taxon>Streptomyces</taxon>
    </lineage>
</organism>
<feature type="compositionally biased region" description="Basic and acidic residues" evidence="1">
    <location>
        <begin position="136"/>
        <end position="147"/>
    </location>
</feature>